<dbReference type="EnsemblMetazoa" id="PPA07106.1">
    <property type="protein sequence ID" value="PPA07106.1"/>
    <property type="gene ID" value="WBGene00096660"/>
</dbReference>
<gene>
    <name evidence="1" type="primary">WBGene00096660</name>
</gene>
<reference evidence="1" key="2">
    <citation type="submission" date="2022-06" db="UniProtKB">
        <authorList>
            <consortium name="EnsemblMetazoa"/>
        </authorList>
    </citation>
    <scope>IDENTIFICATION</scope>
    <source>
        <strain evidence="1">PS312</strain>
    </source>
</reference>
<evidence type="ECO:0000313" key="1">
    <source>
        <dbReference type="EnsemblMetazoa" id="PPA07106.1"/>
    </source>
</evidence>
<protein>
    <submittedName>
        <fullName evidence="1">Uncharacterized protein</fullName>
    </submittedName>
</protein>
<keyword evidence="2" id="KW-1185">Reference proteome</keyword>
<proteinExistence type="predicted"/>
<dbReference type="Proteomes" id="UP000005239">
    <property type="component" value="Unassembled WGS sequence"/>
</dbReference>
<dbReference type="AlphaFoldDB" id="A0A2A6C797"/>
<evidence type="ECO:0000313" key="2">
    <source>
        <dbReference type="Proteomes" id="UP000005239"/>
    </source>
</evidence>
<reference evidence="2" key="1">
    <citation type="journal article" date="2008" name="Nat. Genet.">
        <title>The Pristionchus pacificus genome provides a unique perspective on nematode lifestyle and parasitism.</title>
        <authorList>
            <person name="Dieterich C."/>
            <person name="Clifton S.W."/>
            <person name="Schuster L.N."/>
            <person name="Chinwalla A."/>
            <person name="Delehaunty K."/>
            <person name="Dinkelacker I."/>
            <person name="Fulton L."/>
            <person name="Fulton R."/>
            <person name="Godfrey J."/>
            <person name="Minx P."/>
            <person name="Mitreva M."/>
            <person name="Roeseler W."/>
            <person name="Tian H."/>
            <person name="Witte H."/>
            <person name="Yang S.P."/>
            <person name="Wilson R.K."/>
            <person name="Sommer R.J."/>
        </authorList>
    </citation>
    <scope>NUCLEOTIDE SEQUENCE [LARGE SCALE GENOMIC DNA]</scope>
    <source>
        <strain evidence="2">PS312</strain>
    </source>
</reference>
<name>A0A2A6C797_PRIPA</name>
<accession>A0A8R1U6F8</accession>
<organism evidence="1 2">
    <name type="scientific">Pristionchus pacificus</name>
    <name type="common">Parasitic nematode worm</name>
    <dbReference type="NCBI Taxonomy" id="54126"/>
    <lineage>
        <taxon>Eukaryota</taxon>
        <taxon>Metazoa</taxon>
        <taxon>Ecdysozoa</taxon>
        <taxon>Nematoda</taxon>
        <taxon>Chromadorea</taxon>
        <taxon>Rhabditida</taxon>
        <taxon>Rhabditina</taxon>
        <taxon>Diplogasteromorpha</taxon>
        <taxon>Diplogasteroidea</taxon>
        <taxon>Neodiplogasteridae</taxon>
        <taxon>Pristionchus</taxon>
    </lineage>
</organism>
<accession>A0A2A6C797</accession>
<sequence length="173" mass="19916">MYVFKFEGTLSEAPANTSLIPKLRDDLLARILSIFFAVWGICDFLHIVYSWSWFEVRIYYAVIMVLEVVVCCFLASGCVKGRNCHIAVAGICELILVIYYASWFVLCFLSFLGFDFATSLGYGYFSFYWYWMVVYMLFMAFRILLLFLLWRLAKGISGGGFMQPLSTSQPESS</sequence>